<evidence type="ECO:0000256" key="1">
    <source>
        <dbReference type="SAM" id="MobiDB-lite"/>
    </source>
</evidence>
<dbReference type="Proteomes" id="UP000308652">
    <property type="component" value="Unassembled WGS sequence"/>
</dbReference>
<evidence type="ECO:0000313" key="4">
    <source>
        <dbReference type="Proteomes" id="UP000308652"/>
    </source>
</evidence>
<sequence>MSSGFYLLISSPSYINMSSLQSMHSTSFNREDMESASTEGVNSTDTPHNRQRSITSILEKVIAKPAVARFWRIARLLALGYATDASIQKYENQENWVHFSVTLQRKLESIGIVSGLLLSANTNLLISGDLGRMTFTSTVASMHLSLISLICDILCLWLLIGIRSADLKDLIKNENSILFYYLYGTPSLFGGAAALSFFVAVGSWTWLELGIGNHGVASKILSVILGTALMANAGMCFYLGGSRRDLPEMPSNPVPLIFPPSQSDPDTIYILPPLPHLPVRLNMYSLGTEHHE</sequence>
<reference evidence="3 4" key="1">
    <citation type="journal article" date="2019" name="Nat. Ecol. Evol.">
        <title>Megaphylogeny resolves global patterns of mushroom evolution.</title>
        <authorList>
            <person name="Varga T."/>
            <person name="Krizsan K."/>
            <person name="Foldi C."/>
            <person name="Dima B."/>
            <person name="Sanchez-Garcia M."/>
            <person name="Sanchez-Ramirez S."/>
            <person name="Szollosi G.J."/>
            <person name="Szarkandi J.G."/>
            <person name="Papp V."/>
            <person name="Albert L."/>
            <person name="Andreopoulos W."/>
            <person name="Angelini C."/>
            <person name="Antonin V."/>
            <person name="Barry K.W."/>
            <person name="Bougher N.L."/>
            <person name="Buchanan P."/>
            <person name="Buyck B."/>
            <person name="Bense V."/>
            <person name="Catcheside P."/>
            <person name="Chovatia M."/>
            <person name="Cooper J."/>
            <person name="Damon W."/>
            <person name="Desjardin D."/>
            <person name="Finy P."/>
            <person name="Geml J."/>
            <person name="Haridas S."/>
            <person name="Hughes K."/>
            <person name="Justo A."/>
            <person name="Karasinski D."/>
            <person name="Kautmanova I."/>
            <person name="Kiss B."/>
            <person name="Kocsube S."/>
            <person name="Kotiranta H."/>
            <person name="LaButti K.M."/>
            <person name="Lechner B.E."/>
            <person name="Liimatainen K."/>
            <person name="Lipzen A."/>
            <person name="Lukacs Z."/>
            <person name="Mihaltcheva S."/>
            <person name="Morgado L.N."/>
            <person name="Niskanen T."/>
            <person name="Noordeloos M.E."/>
            <person name="Ohm R.A."/>
            <person name="Ortiz-Santana B."/>
            <person name="Ovrebo C."/>
            <person name="Racz N."/>
            <person name="Riley R."/>
            <person name="Savchenko A."/>
            <person name="Shiryaev A."/>
            <person name="Soop K."/>
            <person name="Spirin V."/>
            <person name="Szebenyi C."/>
            <person name="Tomsovsky M."/>
            <person name="Tulloss R.E."/>
            <person name="Uehling J."/>
            <person name="Grigoriev I.V."/>
            <person name="Vagvolgyi C."/>
            <person name="Papp T."/>
            <person name="Martin F.M."/>
            <person name="Miettinen O."/>
            <person name="Hibbett D.S."/>
            <person name="Nagy L.G."/>
        </authorList>
    </citation>
    <scope>NUCLEOTIDE SEQUENCE [LARGE SCALE GENOMIC DNA]</scope>
    <source>
        <strain evidence="3 4">CBS 166.37</strain>
    </source>
</reference>
<feature type="transmembrane region" description="Helical" evidence="2">
    <location>
        <begin position="146"/>
        <end position="165"/>
    </location>
</feature>
<feature type="region of interest" description="Disordered" evidence="1">
    <location>
        <begin position="28"/>
        <end position="49"/>
    </location>
</feature>
<dbReference type="AlphaFoldDB" id="A0A5C3MCW9"/>
<proteinExistence type="predicted"/>
<keyword evidence="4" id="KW-1185">Reference proteome</keyword>
<dbReference type="OrthoDB" id="3251157at2759"/>
<keyword evidence="2" id="KW-0472">Membrane</keyword>
<feature type="compositionally biased region" description="Polar residues" evidence="1">
    <location>
        <begin position="35"/>
        <end position="49"/>
    </location>
</feature>
<evidence type="ECO:0000256" key="2">
    <source>
        <dbReference type="SAM" id="Phobius"/>
    </source>
</evidence>
<dbReference type="EMBL" id="ML213592">
    <property type="protein sequence ID" value="TFK42593.1"/>
    <property type="molecule type" value="Genomic_DNA"/>
</dbReference>
<feature type="transmembrane region" description="Helical" evidence="2">
    <location>
        <begin position="177"/>
        <end position="200"/>
    </location>
</feature>
<keyword evidence="2" id="KW-0812">Transmembrane</keyword>
<protein>
    <submittedName>
        <fullName evidence="3">Uncharacterized protein</fullName>
    </submittedName>
</protein>
<gene>
    <name evidence="3" type="ORF">BDQ12DRAFT_283566</name>
</gene>
<accession>A0A5C3MCW9</accession>
<organism evidence="3 4">
    <name type="scientific">Crucibulum laeve</name>
    <dbReference type="NCBI Taxonomy" id="68775"/>
    <lineage>
        <taxon>Eukaryota</taxon>
        <taxon>Fungi</taxon>
        <taxon>Dikarya</taxon>
        <taxon>Basidiomycota</taxon>
        <taxon>Agaricomycotina</taxon>
        <taxon>Agaricomycetes</taxon>
        <taxon>Agaricomycetidae</taxon>
        <taxon>Agaricales</taxon>
        <taxon>Agaricineae</taxon>
        <taxon>Nidulariaceae</taxon>
        <taxon>Crucibulum</taxon>
    </lineage>
</organism>
<evidence type="ECO:0000313" key="3">
    <source>
        <dbReference type="EMBL" id="TFK42593.1"/>
    </source>
</evidence>
<name>A0A5C3MCW9_9AGAR</name>
<keyword evidence="2" id="KW-1133">Transmembrane helix</keyword>
<feature type="transmembrane region" description="Helical" evidence="2">
    <location>
        <begin position="220"/>
        <end position="240"/>
    </location>
</feature>